<dbReference type="AlphaFoldDB" id="A0A917NEA1"/>
<keyword evidence="5" id="KW-1185">Reference proteome</keyword>
<dbReference type="Proteomes" id="UP000630149">
    <property type="component" value="Unassembled WGS sequence"/>
</dbReference>
<evidence type="ECO:0000313" key="4">
    <source>
        <dbReference type="EMBL" id="GGI89422.1"/>
    </source>
</evidence>
<evidence type="ECO:0000256" key="1">
    <source>
        <dbReference type="ARBA" id="ARBA00009353"/>
    </source>
</evidence>
<comment type="similarity">
    <text evidence="1">Belongs to the NAD(P)-dependent epimerase/dehydratase family. SDR39U1 subfamily.</text>
</comment>
<dbReference type="OrthoDB" id="9801773at2"/>
<dbReference type="InterPro" id="IPR001509">
    <property type="entry name" value="Epimerase_deHydtase"/>
</dbReference>
<dbReference type="NCBIfam" id="TIGR01777">
    <property type="entry name" value="yfcH"/>
    <property type="match status" value="1"/>
</dbReference>
<name>A0A917NEA1_9GAMM</name>
<dbReference type="PANTHER" id="PTHR11092">
    <property type="entry name" value="SUGAR NUCLEOTIDE EPIMERASE RELATED"/>
    <property type="match status" value="1"/>
</dbReference>
<organism evidence="4 5">
    <name type="scientific">Legionella impletisoli</name>
    <dbReference type="NCBI Taxonomy" id="343510"/>
    <lineage>
        <taxon>Bacteria</taxon>
        <taxon>Pseudomonadati</taxon>
        <taxon>Pseudomonadota</taxon>
        <taxon>Gammaproteobacteria</taxon>
        <taxon>Legionellales</taxon>
        <taxon>Legionellaceae</taxon>
        <taxon>Legionella</taxon>
    </lineage>
</organism>
<accession>A0A917NEA1</accession>
<dbReference type="Pfam" id="PF01370">
    <property type="entry name" value="Epimerase"/>
    <property type="match status" value="1"/>
</dbReference>
<evidence type="ECO:0000259" key="2">
    <source>
        <dbReference type="Pfam" id="PF01370"/>
    </source>
</evidence>
<feature type="domain" description="NAD-dependent epimerase/dehydratase" evidence="2">
    <location>
        <begin position="3"/>
        <end position="223"/>
    </location>
</feature>
<dbReference type="InterPro" id="IPR013549">
    <property type="entry name" value="DUF1731"/>
</dbReference>
<reference evidence="4" key="2">
    <citation type="submission" date="2020-09" db="EMBL/GenBank/DDBJ databases">
        <authorList>
            <person name="Sun Q."/>
            <person name="Ohkuma M."/>
        </authorList>
    </citation>
    <scope>NUCLEOTIDE SEQUENCE</scope>
    <source>
        <strain evidence="4">JCM 13919</strain>
    </source>
</reference>
<sequence>MNILIAGGTGLIGTELVNSLLPTHEITVLTRQKNHVTQTFGDRVTPCTWDELATLDALSFDAVINLAGHNIADSRWTENTKQLIIDSRVNTNALLINWLIESQAKPHFYSANAVGIYGAQEGDDLKTFDEETPIPFDKPIDFLSEVGILWQQSLEPAIQYGMPVTITRFGVVLKQGNGMLGKLAPTFKLGLGSIISDGKQVISWVHIDDVVRGYHFLLNNPNLVGPFNLTSPNPVSQREFAKTFAHVLHRPLFLKTPAFVIRTLFGEMGEYLINRGQRVVPKRLLEAGFEFKYPTIQQALEEEYPH</sequence>
<reference evidence="4" key="1">
    <citation type="journal article" date="2014" name="Int. J. Syst. Evol. Microbiol.">
        <title>Complete genome sequence of Corynebacterium casei LMG S-19264T (=DSM 44701T), isolated from a smear-ripened cheese.</title>
        <authorList>
            <consortium name="US DOE Joint Genome Institute (JGI-PGF)"/>
            <person name="Walter F."/>
            <person name="Albersmeier A."/>
            <person name="Kalinowski J."/>
            <person name="Ruckert C."/>
        </authorList>
    </citation>
    <scope>NUCLEOTIDE SEQUENCE</scope>
    <source>
        <strain evidence="4">JCM 13919</strain>
    </source>
</reference>
<evidence type="ECO:0000313" key="5">
    <source>
        <dbReference type="Proteomes" id="UP000630149"/>
    </source>
</evidence>
<dbReference type="SUPFAM" id="SSF51735">
    <property type="entry name" value="NAD(P)-binding Rossmann-fold domains"/>
    <property type="match status" value="1"/>
</dbReference>
<proteinExistence type="inferred from homology"/>
<dbReference type="EMBL" id="BMOB01000008">
    <property type="protein sequence ID" value="GGI89422.1"/>
    <property type="molecule type" value="Genomic_DNA"/>
</dbReference>
<gene>
    <name evidence="4" type="ORF">GCM10007966_17670</name>
</gene>
<dbReference type="PANTHER" id="PTHR11092:SF0">
    <property type="entry name" value="EPIMERASE FAMILY PROTEIN SDR39U1"/>
    <property type="match status" value="1"/>
</dbReference>
<feature type="domain" description="DUF1731" evidence="3">
    <location>
        <begin position="256"/>
        <end position="302"/>
    </location>
</feature>
<dbReference type="InterPro" id="IPR036291">
    <property type="entry name" value="NAD(P)-bd_dom_sf"/>
</dbReference>
<evidence type="ECO:0000259" key="3">
    <source>
        <dbReference type="Pfam" id="PF08338"/>
    </source>
</evidence>
<dbReference type="Gene3D" id="3.40.50.720">
    <property type="entry name" value="NAD(P)-binding Rossmann-like Domain"/>
    <property type="match status" value="1"/>
</dbReference>
<protein>
    <submittedName>
        <fullName evidence="4">Nucleoside-diphosphate sugar epimerase</fullName>
    </submittedName>
</protein>
<dbReference type="InterPro" id="IPR010099">
    <property type="entry name" value="SDR39U1"/>
</dbReference>
<dbReference type="Pfam" id="PF08338">
    <property type="entry name" value="DUF1731"/>
    <property type="match status" value="1"/>
</dbReference>
<comment type="caution">
    <text evidence="4">The sequence shown here is derived from an EMBL/GenBank/DDBJ whole genome shotgun (WGS) entry which is preliminary data.</text>
</comment>
<dbReference type="RefSeq" id="WP_131777147.1">
    <property type="nucleotide sequence ID" value="NZ_BMOB01000008.1"/>
</dbReference>